<organism evidence="4 5">
    <name type="scientific">Ligilactobacillus acidipiscis</name>
    <dbReference type="NCBI Taxonomy" id="89059"/>
    <lineage>
        <taxon>Bacteria</taxon>
        <taxon>Bacillati</taxon>
        <taxon>Bacillota</taxon>
        <taxon>Bacilli</taxon>
        <taxon>Lactobacillales</taxon>
        <taxon>Lactobacillaceae</taxon>
        <taxon>Ligilactobacillus</taxon>
    </lineage>
</organism>
<gene>
    <name evidence="4" type="ORF">K8V00_10190</name>
</gene>
<feature type="compositionally biased region" description="Basic residues" evidence="1">
    <location>
        <begin position="42"/>
        <end position="55"/>
    </location>
</feature>
<dbReference type="PROSITE" id="PS51257">
    <property type="entry name" value="PROKAR_LIPOPROTEIN"/>
    <property type="match status" value="1"/>
</dbReference>
<feature type="domain" description="DUF6287" evidence="3">
    <location>
        <begin position="68"/>
        <end position="88"/>
    </location>
</feature>
<reference evidence="4" key="1">
    <citation type="journal article" date="2021" name="PeerJ">
        <title>Extensive microbial diversity within the chicken gut microbiome revealed by metagenomics and culture.</title>
        <authorList>
            <person name="Gilroy R."/>
            <person name="Ravi A."/>
            <person name="Getino M."/>
            <person name="Pursley I."/>
            <person name="Horton D.L."/>
            <person name="Alikhan N.F."/>
            <person name="Baker D."/>
            <person name="Gharbi K."/>
            <person name="Hall N."/>
            <person name="Watson M."/>
            <person name="Adriaenssens E.M."/>
            <person name="Foster-Nyarko E."/>
            <person name="Jarju S."/>
            <person name="Secka A."/>
            <person name="Antonio M."/>
            <person name="Oren A."/>
            <person name="Chaudhuri R.R."/>
            <person name="La Ragione R."/>
            <person name="Hildebrand F."/>
            <person name="Pallen M.J."/>
        </authorList>
    </citation>
    <scope>NUCLEOTIDE SEQUENCE</scope>
    <source>
        <strain evidence="4">CHK174-6876</strain>
    </source>
</reference>
<feature type="region of interest" description="Disordered" evidence="1">
    <location>
        <begin position="25"/>
        <end position="66"/>
    </location>
</feature>
<keyword evidence="2" id="KW-0732">Signal</keyword>
<accession>A0A921F9T4</accession>
<dbReference type="Proteomes" id="UP000707535">
    <property type="component" value="Unassembled WGS sequence"/>
</dbReference>
<proteinExistence type="predicted"/>
<evidence type="ECO:0000313" key="5">
    <source>
        <dbReference type="Proteomes" id="UP000707535"/>
    </source>
</evidence>
<dbReference type="InterPro" id="IPR046254">
    <property type="entry name" value="DUF6287"/>
</dbReference>
<feature type="compositionally biased region" description="Basic and acidic residues" evidence="1">
    <location>
        <begin position="28"/>
        <end position="39"/>
    </location>
</feature>
<evidence type="ECO:0000256" key="2">
    <source>
        <dbReference type="SAM" id="SignalP"/>
    </source>
</evidence>
<evidence type="ECO:0000259" key="3">
    <source>
        <dbReference type="Pfam" id="PF19804"/>
    </source>
</evidence>
<evidence type="ECO:0000313" key="4">
    <source>
        <dbReference type="EMBL" id="HJE97981.1"/>
    </source>
</evidence>
<reference evidence="4" key="2">
    <citation type="submission" date="2021-09" db="EMBL/GenBank/DDBJ databases">
        <authorList>
            <person name="Gilroy R."/>
        </authorList>
    </citation>
    <scope>NUCLEOTIDE SEQUENCE</scope>
    <source>
        <strain evidence="4">CHK174-6876</strain>
    </source>
</reference>
<sequence>MKRFKHIAVISCLMLMLGSIVGGCTSQHKAEPHKDETSQKAKPNKKKQVKTKTRKKSNEKEGAKAARSAMNFAQIKQGNYSSLLGQWSEMAASVNKHDSKGSVWIQENDRRLTVTKSEITNQDARIQGNTLNPNGSNEPLTLSFREKNNVLMADSSEAAIIWNLEFYPAGIAMSEDDWGPDLPQNIDSLKDRIIIRTSNNSYTQVFQKRDNNPTGSSAETTDKRANMDLSQIQTGKFDSIVDKWQNRQGKRLTVRKSQITFDDVDNFGHAATLDGLKLNIPSQNDDTGAPKMVPYFEFTAPAYDQKMTIESSTAGVISLRSNVPGAVIAISFLPRGVAGDIEELSASDLQQEKIVAVGTQNNATLVPNEMVYYRVK</sequence>
<evidence type="ECO:0000256" key="1">
    <source>
        <dbReference type="SAM" id="MobiDB-lite"/>
    </source>
</evidence>
<dbReference type="EMBL" id="DYXG01000099">
    <property type="protein sequence ID" value="HJE97981.1"/>
    <property type="molecule type" value="Genomic_DNA"/>
</dbReference>
<dbReference type="Pfam" id="PF19804">
    <property type="entry name" value="DUF6287"/>
    <property type="match status" value="1"/>
</dbReference>
<feature type="signal peptide" evidence="2">
    <location>
        <begin position="1"/>
        <end position="30"/>
    </location>
</feature>
<dbReference type="AlphaFoldDB" id="A0A921F9T4"/>
<name>A0A921F9T4_9LACO</name>
<protein>
    <submittedName>
        <fullName evidence="4">DUF6287 domain-containing protein</fullName>
    </submittedName>
</protein>
<comment type="caution">
    <text evidence="4">The sequence shown here is derived from an EMBL/GenBank/DDBJ whole genome shotgun (WGS) entry which is preliminary data.</text>
</comment>
<feature type="chain" id="PRO_5037495286" evidence="2">
    <location>
        <begin position="31"/>
        <end position="376"/>
    </location>
</feature>